<name>A0A2T7P0U3_POMCA</name>
<sequence>MQQMQSTEQADGLHFLKETRQGLASVLYIVCSCGVANDVHTSSKQRAANGKLAFGVNIMASAGLLQIGMMAYIVQNFFSALNIPMPVPPFEDGSYDTSSGFIDPLGDINFQAAMNTTVTDTGDNSYISSKSSDNLAETEDADDDDEEEEEEDEEEDSSAVDPKEQDKNGHNKVCVSGNDEPAISLPVPVLRNNRLSGIQVQQAVIIVNASATENRYGCGKCLKAFPTEETCRTHIEAHVGSKPFLCEECGRGFTYTALISFIVD</sequence>
<dbReference type="Pfam" id="PF20700">
    <property type="entry name" value="Mutator"/>
    <property type="match status" value="1"/>
</dbReference>
<dbReference type="SUPFAM" id="SSF57667">
    <property type="entry name" value="beta-beta-alpha zinc fingers"/>
    <property type="match status" value="1"/>
</dbReference>
<feature type="compositionally biased region" description="Acidic residues" evidence="2">
    <location>
        <begin position="136"/>
        <end position="158"/>
    </location>
</feature>
<keyword evidence="1" id="KW-0862">Zinc</keyword>
<evidence type="ECO:0000256" key="2">
    <source>
        <dbReference type="SAM" id="MobiDB-lite"/>
    </source>
</evidence>
<feature type="transmembrane region" description="Helical" evidence="3">
    <location>
        <begin position="52"/>
        <end position="74"/>
    </location>
</feature>
<dbReference type="InterPro" id="IPR049012">
    <property type="entry name" value="Mutator_transp_dom"/>
</dbReference>
<accession>A0A2T7P0U3</accession>
<keyword evidence="1" id="KW-0479">Metal-binding</keyword>
<keyword evidence="3" id="KW-0812">Transmembrane</keyword>
<feature type="region of interest" description="Disordered" evidence="2">
    <location>
        <begin position="121"/>
        <end position="177"/>
    </location>
</feature>
<comment type="caution">
    <text evidence="5">The sequence shown here is derived from an EMBL/GenBank/DDBJ whole genome shotgun (WGS) entry which is preliminary data.</text>
</comment>
<gene>
    <name evidence="5" type="ORF">C0Q70_12192</name>
</gene>
<dbReference type="InterPro" id="IPR013087">
    <property type="entry name" value="Znf_C2H2_type"/>
</dbReference>
<dbReference type="Gene3D" id="3.30.160.60">
    <property type="entry name" value="Classic Zinc Finger"/>
    <property type="match status" value="1"/>
</dbReference>
<feature type="compositionally biased region" description="Polar residues" evidence="2">
    <location>
        <begin position="121"/>
        <end position="135"/>
    </location>
</feature>
<evidence type="ECO:0000259" key="4">
    <source>
        <dbReference type="PROSITE" id="PS50157"/>
    </source>
</evidence>
<keyword evidence="3" id="KW-1133">Transmembrane helix</keyword>
<dbReference type="PROSITE" id="PS50157">
    <property type="entry name" value="ZINC_FINGER_C2H2_2"/>
    <property type="match status" value="1"/>
</dbReference>
<dbReference type="OrthoDB" id="6591996at2759"/>
<dbReference type="Proteomes" id="UP000245119">
    <property type="component" value="Linkage Group LG7"/>
</dbReference>
<evidence type="ECO:0000256" key="3">
    <source>
        <dbReference type="SAM" id="Phobius"/>
    </source>
</evidence>
<proteinExistence type="predicted"/>
<dbReference type="GO" id="GO:0008270">
    <property type="term" value="F:zinc ion binding"/>
    <property type="evidence" value="ECO:0007669"/>
    <property type="project" value="UniProtKB-KW"/>
</dbReference>
<dbReference type="InterPro" id="IPR036236">
    <property type="entry name" value="Znf_C2H2_sf"/>
</dbReference>
<evidence type="ECO:0000256" key="1">
    <source>
        <dbReference type="PROSITE-ProRule" id="PRU00042"/>
    </source>
</evidence>
<reference evidence="5 6" key="1">
    <citation type="submission" date="2018-04" db="EMBL/GenBank/DDBJ databases">
        <title>The genome of golden apple snail Pomacea canaliculata provides insight into stress tolerance and invasive adaptation.</title>
        <authorList>
            <person name="Liu C."/>
            <person name="Liu B."/>
            <person name="Ren Y."/>
            <person name="Zhang Y."/>
            <person name="Wang H."/>
            <person name="Li S."/>
            <person name="Jiang F."/>
            <person name="Yin L."/>
            <person name="Zhang G."/>
            <person name="Qian W."/>
            <person name="Fan W."/>
        </authorList>
    </citation>
    <scope>NUCLEOTIDE SEQUENCE [LARGE SCALE GENOMIC DNA]</scope>
    <source>
        <strain evidence="5">SZHN2017</strain>
        <tissue evidence="5">Muscle</tissue>
    </source>
</reference>
<keyword evidence="1" id="KW-0863">Zinc-finger</keyword>
<protein>
    <recommendedName>
        <fullName evidence="4">C2H2-type domain-containing protein</fullName>
    </recommendedName>
</protein>
<feature type="domain" description="C2H2-type" evidence="4">
    <location>
        <begin position="216"/>
        <end position="243"/>
    </location>
</feature>
<keyword evidence="3" id="KW-0472">Membrane</keyword>
<evidence type="ECO:0000313" key="5">
    <source>
        <dbReference type="EMBL" id="PVD27042.1"/>
    </source>
</evidence>
<dbReference type="AlphaFoldDB" id="A0A2T7P0U3"/>
<evidence type="ECO:0000313" key="6">
    <source>
        <dbReference type="Proteomes" id="UP000245119"/>
    </source>
</evidence>
<dbReference type="EMBL" id="PZQS01000007">
    <property type="protein sequence ID" value="PVD27042.1"/>
    <property type="molecule type" value="Genomic_DNA"/>
</dbReference>
<organism evidence="5 6">
    <name type="scientific">Pomacea canaliculata</name>
    <name type="common">Golden apple snail</name>
    <dbReference type="NCBI Taxonomy" id="400727"/>
    <lineage>
        <taxon>Eukaryota</taxon>
        <taxon>Metazoa</taxon>
        <taxon>Spiralia</taxon>
        <taxon>Lophotrochozoa</taxon>
        <taxon>Mollusca</taxon>
        <taxon>Gastropoda</taxon>
        <taxon>Caenogastropoda</taxon>
        <taxon>Architaenioglossa</taxon>
        <taxon>Ampullarioidea</taxon>
        <taxon>Ampullariidae</taxon>
        <taxon>Pomacea</taxon>
    </lineage>
</organism>
<keyword evidence="6" id="KW-1185">Reference proteome</keyword>
<dbReference type="PROSITE" id="PS00028">
    <property type="entry name" value="ZINC_FINGER_C2H2_1"/>
    <property type="match status" value="1"/>
</dbReference>